<name>A0ABN3GMN3_9PSEU</name>
<sequence>MERAHRRGVTATVTAAAALLLTTGTAFAALPPEELQETTDRYLYEVSLDSFLQIKAEKPYDDQLDWSDDGCSYSPDEPLGYEFKEPCQRHDFGYRNYKAQSRFSEDNRLRIDDNFRDDMYGTCDDDSNCESAADVYYWAVRQFGSSTISVPAAIDSADIEEVRADNGELIAFTAKDRSGRTVTHPVHD</sequence>
<dbReference type="InterPro" id="IPR015141">
    <property type="entry name" value="PLipase_A2_prok/fun"/>
</dbReference>
<dbReference type="Gene3D" id="1.20.90.10">
    <property type="entry name" value="Phospholipase A2 domain"/>
    <property type="match status" value="1"/>
</dbReference>
<dbReference type="Proteomes" id="UP001501218">
    <property type="component" value="Unassembled WGS sequence"/>
</dbReference>
<keyword evidence="1" id="KW-0732">Signal</keyword>
<reference evidence="2 3" key="1">
    <citation type="journal article" date="2019" name="Int. J. Syst. Evol. Microbiol.">
        <title>The Global Catalogue of Microorganisms (GCM) 10K type strain sequencing project: providing services to taxonomists for standard genome sequencing and annotation.</title>
        <authorList>
            <consortium name="The Broad Institute Genomics Platform"/>
            <consortium name="The Broad Institute Genome Sequencing Center for Infectious Disease"/>
            <person name="Wu L."/>
            <person name="Ma J."/>
        </authorList>
    </citation>
    <scope>NUCLEOTIDE SEQUENCE [LARGE SCALE GENOMIC DNA]</scope>
    <source>
        <strain evidence="2 3">JCM 16221</strain>
    </source>
</reference>
<proteinExistence type="predicted"/>
<evidence type="ECO:0000256" key="1">
    <source>
        <dbReference type="SAM" id="SignalP"/>
    </source>
</evidence>
<evidence type="ECO:0008006" key="4">
    <source>
        <dbReference type="Google" id="ProtNLM"/>
    </source>
</evidence>
<comment type="caution">
    <text evidence="2">The sequence shown here is derived from an EMBL/GenBank/DDBJ whole genome shotgun (WGS) entry which is preliminary data.</text>
</comment>
<dbReference type="SUPFAM" id="SSF48619">
    <property type="entry name" value="Phospholipase A2, PLA2"/>
    <property type="match status" value="1"/>
</dbReference>
<evidence type="ECO:0000313" key="2">
    <source>
        <dbReference type="EMBL" id="GAA2356097.1"/>
    </source>
</evidence>
<dbReference type="EMBL" id="BAAARA010000015">
    <property type="protein sequence ID" value="GAA2356097.1"/>
    <property type="molecule type" value="Genomic_DNA"/>
</dbReference>
<feature type="chain" id="PRO_5045160957" description="Phospholipase A2" evidence="1">
    <location>
        <begin position="29"/>
        <end position="188"/>
    </location>
</feature>
<dbReference type="InterPro" id="IPR036444">
    <property type="entry name" value="PLipase_A2_dom_sf"/>
</dbReference>
<feature type="signal peptide" evidence="1">
    <location>
        <begin position="1"/>
        <end position="28"/>
    </location>
</feature>
<protein>
    <recommendedName>
        <fullName evidence="4">Phospholipase A2</fullName>
    </recommendedName>
</protein>
<gene>
    <name evidence="2" type="ORF">GCM10009854_37730</name>
</gene>
<dbReference type="RefSeq" id="WP_344134353.1">
    <property type="nucleotide sequence ID" value="NZ_BAAARA010000015.1"/>
</dbReference>
<evidence type="ECO:0000313" key="3">
    <source>
        <dbReference type="Proteomes" id="UP001501218"/>
    </source>
</evidence>
<organism evidence="2 3">
    <name type="scientific">Saccharopolyspora halophila</name>
    <dbReference type="NCBI Taxonomy" id="405551"/>
    <lineage>
        <taxon>Bacteria</taxon>
        <taxon>Bacillati</taxon>
        <taxon>Actinomycetota</taxon>
        <taxon>Actinomycetes</taxon>
        <taxon>Pseudonocardiales</taxon>
        <taxon>Pseudonocardiaceae</taxon>
        <taxon>Saccharopolyspora</taxon>
    </lineage>
</organism>
<keyword evidence="3" id="KW-1185">Reference proteome</keyword>
<accession>A0ABN3GMN3</accession>
<dbReference type="Pfam" id="PF09056">
    <property type="entry name" value="Phospholip_A2_3"/>
    <property type="match status" value="1"/>
</dbReference>